<dbReference type="InterPro" id="IPR007219">
    <property type="entry name" value="XnlR_reg_dom"/>
</dbReference>
<dbReference type="EMBL" id="JBBXJM010000002">
    <property type="protein sequence ID" value="KAL1411570.1"/>
    <property type="molecule type" value="Genomic_DNA"/>
</dbReference>
<evidence type="ECO:0000313" key="6">
    <source>
        <dbReference type="EMBL" id="KAL1411570.1"/>
    </source>
</evidence>
<sequence length="1101" mass="120387">MPPAATLLMNPPFNNVGRGPGRLPPHLQPPHDQAPHLQQLGAAANAADYGPSRLAPSYQAPTPQPWQQQQQQQQQQTNAAAAAQSFGQPMMPNIGIGGYDDPSAAAVVAAAQQSLLNRSSPPQVAPGNGRYYSHQHTNSNGTVAAAFPPVEMPYIGMGPSMSWGAAMSDNEGSIPGRTGGGAGRRGDDKRPNGHLSQPSDADNAVRPGTAGNMLDVAPQAGQLRGLNKTSPDDDDPEDKVDHRKRKRNRTIRSCVPCHNHKRKCDRKRPCGRCTALGLTGSCVYEVDEQRDLNDPEVIETDRLRRRIAELEQVVRELRQRHPPRNASAAAAATTNSHQSSPGLVDNNRKGIAERYTRFKKGDTGNQPISETSPTASSTSGRRDHYAEPYSANALAGEEMVSDNTGRQAFLGAPAGKPMLRRLREILAGRGNPSVNTDELMNMPEDTAFKGWFGSTRNTFPFTTIWSHENFIDEIVGLLPTSEEAELLLTAFLDEIGVLFKAWHLPTLVEDYRAFFALPTSEKRSQPLANLSLFVMVCSLGSMVRASIGEIFGHSGNSAATSPVVNMSAHNGKDTTSSRLQSELYLSAAFQALRLCSFLANPTIATIQSQILVNIYLIHSERAADAWSLTASLVRQCIAIGLHVDPTTWDPKISLLDAEVRRRVWWSVVGLDCLLCVSYGRPAVTNYWTCKLPMDRPDDMLSEEPGSALAIGPTSNALSSEVTEETFHAAYFQLTLPSLDLLNRVFHVDPRVARQDFMGWFPASTQNQDLFPMSATSNTYEDAIRLGRDIFEWYAHVPRGMRFEPEDNPDEYIHSRSRAQINQTLALAVKTFMLVLILHRPYLRADPTEYPESADLCYRAAHIILNAYAVMSRTKSSIVWSWWTMSYRAFHAGTVCAFLVVRDPGTQIAEQCLQDLRNAIQIFEGRKSNWNVMHPVQGDLCAGLAQLEKLATAATQQHRTSPMQQRPSPNNPLGAAPHPSPAPIFPGFAVDPSVPSFPPQMSQVPVADTVEGLGLATHDGLSADQVPARQAPPRRRTSDLPFLQPWQMSAADPTINAPYGMSSQGNPANAAEPLSQIWASMFHVKMDGDGSNGVMPMQAAPV</sequence>
<dbReference type="InterPro" id="IPR001138">
    <property type="entry name" value="Zn2Cys6_DnaBD"/>
</dbReference>
<feature type="compositionally biased region" description="Polar residues" evidence="4">
    <location>
        <begin position="363"/>
        <end position="379"/>
    </location>
</feature>
<feature type="compositionally biased region" description="Low complexity" evidence="4">
    <location>
        <begin position="324"/>
        <end position="337"/>
    </location>
</feature>
<dbReference type="GeneID" id="95983577"/>
<dbReference type="PROSITE" id="PS50048">
    <property type="entry name" value="ZN2_CY6_FUNGAL_2"/>
    <property type="match status" value="1"/>
</dbReference>
<dbReference type="Pfam" id="PF04082">
    <property type="entry name" value="Fungal_trans"/>
    <property type="match status" value="1"/>
</dbReference>
<keyword evidence="2" id="KW-0479">Metal-binding</keyword>
<proteinExistence type="predicted"/>
<evidence type="ECO:0000313" key="7">
    <source>
        <dbReference type="Proteomes" id="UP001565368"/>
    </source>
</evidence>
<name>A0ABR3QA37_9TREE</name>
<evidence type="ECO:0000256" key="1">
    <source>
        <dbReference type="ARBA" id="ARBA00004123"/>
    </source>
</evidence>
<comment type="caution">
    <text evidence="6">The sequence shown here is derived from an EMBL/GenBank/DDBJ whole genome shotgun (WGS) entry which is preliminary data.</text>
</comment>
<feature type="compositionally biased region" description="Polar residues" evidence="4">
    <location>
        <begin position="952"/>
        <end position="967"/>
    </location>
</feature>
<feature type="compositionally biased region" description="Basic and acidic residues" evidence="4">
    <location>
        <begin position="346"/>
        <end position="362"/>
    </location>
</feature>
<dbReference type="SUPFAM" id="SSF57701">
    <property type="entry name" value="Zn2/Cys6 DNA-binding domain"/>
    <property type="match status" value="1"/>
</dbReference>
<dbReference type="Gene3D" id="4.10.240.10">
    <property type="entry name" value="Zn(2)-C6 fungal-type DNA-binding domain"/>
    <property type="match status" value="1"/>
</dbReference>
<evidence type="ECO:0000256" key="2">
    <source>
        <dbReference type="ARBA" id="ARBA00022723"/>
    </source>
</evidence>
<feature type="region of interest" description="Disordered" evidence="4">
    <location>
        <begin position="951"/>
        <end position="983"/>
    </location>
</feature>
<dbReference type="RefSeq" id="XP_069211514.1">
    <property type="nucleotide sequence ID" value="XM_069351128.1"/>
</dbReference>
<reference evidence="6 7" key="1">
    <citation type="submission" date="2023-08" db="EMBL/GenBank/DDBJ databases">
        <title>Annotated Genome Sequence of Vanrija albida AlHP1.</title>
        <authorList>
            <person name="Herzog R."/>
        </authorList>
    </citation>
    <scope>NUCLEOTIDE SEQUENCE [LARGE SCALE GENOMIC DNA]</scope>
    <source>
        <strain evidence="6 7">AlHP1</strain>
    </source>
</reference>
<dbReference type="SMART" id="SM00906">
    <property type="entry name" value="Fungal_trans"/>
    <property type="match status" value="1"/>
</dbReference>
<protein>
    <recommendedName>
        <fullName evidence="5">Zn(2)-C6 fungal-type domain-containing protein</fullName>
    </recommendedName>
</protein>
<evidence type="ECO:0000259" key="5">
    <source>
        <dbReference type="PROSITE" id="PS50048"/>
    </source>
</evidence>
<feature type="region of interest" description="Disordered" evidence="4">
    <location>
        <begin position="118"/>
        <end position="137"/>
    </location>
</feature>
<dbReference type="PROSITE" id="PS00463">
    <property type="entry name" value="ZN2_CY6_FUNGAL_1"/>
    <property type="match status" value="1"/>
</dbReference>
<organism evidence="6 7">
    <name type="scientific">Vanrija albida</name>
    <dbReference type="NCBI Taxonomy" id="181172"/>
    <lineage>
        <taxon>Eukaryota</taxon>
        <taxon>Fungi</taxon>
        <taxon>Dikarya</taxon>
        <taxon>Basidiomycota</taxon>
        <taxon>Agaricomycotina</taxon>
        <taxon>Tremellomycetes</taxon>
        <taxon>Trichosporonales</taxon>
        <taxon>Trichosporonaceae</taxon>
        <taxon>Vanrija</taxon>
    </lineage>
</organism>
<dbReference type="InterPro" id="IPR050613">
    <property type="entry name" value="Sec_Metabolite_Reg"/>
</dbReference>
<evidence type="ECO:0000256" key="3">
    <source>
        <dbReference type="ARBA" id="ARBA00023242"/>
    </source>
</evidence>
<dbReference type="PANTHER" id="PTHR31001">
    <property type="entry name" value="UNCHARACTERIZED TRANSCRIPTIONAL REGULATORY PROTEIN"/>
    <property type="match status" value="1"/>
</dbReference>
<dbReference type="InterPro" id="IPR036864">
    <property type="entry name" value="Zn2-C6_fun-type_DNA-bd_sf"/>
</dbReference>
<comment type="subcellular location">
    <subcellularLocation>
        <location evidence="1">Nucleus</location>
    </subcellularLocation>
</comment>
<dbReference type="Pfam" id="PF00172">
    <property type="entry name" value="Zn_clus"/>
    <property type="match status" value="1"/>
</dbReference>
<evidence type="ECO:0000256" key="4">
    <source>
        <dbReference type="SAM" id="MobiDB-lite"/>
    </source>
</evidence>
<gene>
    <name evidence="6" type="ORF">Q8F55_002534</name>
</gene>
<dbReference type="CDD" id="cd12148">
    <property type="entry name" value="fungal_TF_MHR"/>
    <property type="match status" value="1"/>
</dbReference>
<keyword evidence="3" id="KW-0539">Nucleus</keyword>
<feature type="region of interest" description="Disordered" evidence="4">
    <location>
        <begin position="166"/>
        <end position="247"/>
    </location>
</feature>
<dbReference type="SMART" id="SM00066">
    <property type="entry name" value="GAL4"/>
    <property type="match status" value="1"/>
</dbReference>
<feature type="region of interest" description="Disordered" evidence="4">
    <location>
        <begin position="1"/>
        <end position="83"/>
    </location>
</feature>
<feature type="region of interest" description="Disordered" evidence="4">
    <location>
        <begin position="319"/>
        <end position="384"/>
    </location>
</feature>
<dbReference type="CDD" id="cd00067">
    <property type="entry name" value="GAL4"/>
    <property type="match status" value="1"/>
</dbReference>
<dbReference type="Proteomes" id="UP001565368">
    <property type="component" value="Unassembled WGS sequence"/>
</dbReference>
<feature type="domain" description="Zn(2)-C6 fungal-type" evidence="5">
    <location>
        <begin position="253"/>
        <end position="284"/>
    </location>
</feature>
<keyword evidence="7" id="KW-1185">Reference proteome</keyword>
<feature type="region of interest" description="Disordered" evidence="4">
    <location>
        <begin position="1018"/>
        <end position="1038"/>
    </location>
</feature>
<feature type="compositionally biased region" description="Low complexity" evidence="4">
    <location>
        <begin position="59"/>
        <end position="83"/>
    </location>
</feature>
<accession>A0ABR3QA37</accession>
<dbReference type="PANTHER" id="PTHR31001:SF81">
    <property type="entry name" value="ZN(II)2CYS6 TRANSCRIPTION FACTOR"/>
    <property type="match status" value="1"/>
</dbReference>